<evidence type="ECO:0000313" key="3">
    <source>
        <dbReference type="Proteomes" id="UP000321225"/>
    </source>
</evidence>
<dbReference type="EMBL" id="BJUW01000006">
    <property type="protein sequence ID" value="GEK86419.1"/>
    <property type="molecule type" value="Genomic_DNA"/>
</dbReference>
<organism evidence="2 3">
    <name type="scientific">Microbacterium aerolatum</name>
    <dbReference type="NCBI Taxonomy" id="153731"/>
    <lineage>
        <taxon>Bacteria</taxon>
        <taxon>Bacillati</taxon>
        <taxon>Actinomycetota</taxon>
        <taxon>Actinomycetes</taxon>
        <taxon>Micrococcales</taxon>
        <taxon>Microbacteriaceae</taxon>
        <taxon>Microbacterium</taxon>
    </lineage>
</organism>
<name>A0A511AE68_9MICO</name>
<dbReference type="GO" id="GO:0008410">
    <property type="term" value="F:CoA-transferase activity"/>
    <property type="evidence" value="ECO:0007669"/>
    <property type="project" value="TreeGrafter"/>
</dbReference>
<dbReference type="PANTHER" id="PTHR48207:SF3">
    <property type="entry name" value="SUCCINATE--HYDROXYMETHYLGLUTARATE COA-TRANSFERASE"/>
    <property type="match status" value="1"/>
</dbReference>
<dbReference type="InterPro" id="IPR044855">
    <property type="entry name" value="CoA-Trfase_III_dom3_sf"/>
</dbReference>
<dbReference type="PANTHER" id="PTHR48207">
    <property type="entry name" value="SUCCINATE--HYDROXYMETHYLGLUTARATE COA-TRANSFERASE"/>
    <property type="match status" value="1"/>
</dbReference>
<accession>A0A511AE68</accession>
<dbReference type="Gene3D" id="3.40.50.10540">
    <property type="entry name" value="Crotonobetainyl-coa:carnitine coa-transferase, domain 1"/>
    <property type="match status" value="1"/>
</dbReference>
<comment type="caution">
    <text evidence="2">The sequence shown here is derived from an EMBL/GenBank/DDBJ whole genome shotgun (WGS) entry which is preliminary data.</text>
</comment>
<dbReference type="Proteomes" id="UP000321225">
    <property type="component" value="Unassembled WGS sequence"/>
</dbReference>
<dbReference type="RefSeq" id="WP_147039043.1">
    <property type="nucleotide sequence ID" value="NZ_BJUW01000006.1"/>
</dbReference>
<gene>
    <name evidence="2" type="ORF">MAE01_15950</name>
</gene>
<evidence type="ECO:0000313" key="2">
    <source>
        <dbReference type="EMBL" id="GEK86419.1"/>
    </source>
</evidence>
<sequence length="403" mass="43029">MQSPLKGIRVLDLSRAVAGPLCSSLLSDLGADVFKVEGAPHGDPARAWGPFDDDVSLYFSSVNRGKSSIALDFRAPGSIDLIRELIAQVDVLIENFRPGVMAEMGLDPEELRREHPQLIISSVSGYGSIGPERSTPGLDQVAQGMSGLMSVTGPDKKSFYRLGVPIVDELAGMFSALGIVASLVGRERGGEGSQVQTSLLEAGISAMIFQAQQYLSLGTVPEPQGNHHPVISPYGAFKAADMPLTIAVGTAKHWVLFCEMLGEPDLATREEYATGALRSANGIALRADIERLLGAQTASHWLSRLREMGIPSGPIYTVDQTFADPQVQALEMVQHVADDQGRTVPVLRGPLWIDGVATEVRSAAPGLGSQGEAVLREFGIAQERIDAFIGSGVLHVRPRQETT</sequence>
<dbReference type="InterPro" id="IPR050483">
    <property type="entry name" value="CoA-transferase_III_domain"/>
</dbReference>
<dbReference type="AlphaFoldDB" id="A0A511AE68"/>
<dbReference type="SUPFAM" id="SSF89796">
    <property type="entry name" value="CoA-transferase family III (CaiB/BaiF)"/>
    <property type="match status" value="1"/>
</dbReference>
<proteinExistence type="predicted"/>
<reference evidence="2 3" key="1">
    <citation type="submission" date="2019-07" db="EMBL/GenBank/DDBJ databases">
        <title>Whole genome shotgun sequence of Microbacterium aerolatum NBRC 103071.</title>
        <authorList>
            <person name="Hosoyama A."/>
            <person name="Uohara A."/>
            <person name="Ohji S."/>
            <person name="Ichikawa N."/>
        </authorList>
    </citation>
    <scope>NUCLEOTIDE SEQUENCE [LARGE SCALE GENOMIC DNA]</scope>
    <source>
        <strain evidence="2 3">NBRC 103071</strain>
    </source>
</reference>
<protein>
    <submittedName>
        <fullName evidence="2">CoA transferase</fullName>
    </submittedName>
</protein>
<dbReference type="Gene3D" id="3.30.1540.10">
    <property type="entry name" value="formyl-coa transferase, domain 3"/>
    <property type="match status" value="1"/>
</dbReference>
<dbReference type="InterPro" id="IPR003673">
    <property type="entry name" value="CoA-Trfase_fam_III"/>
</dbReference>
<evidence type="ECO:0000256" key="1">
    <source>
        <dbReference type="ARBA" id="ARBA00022679"/>
    </source>
</evidence>
<dbReference type="OrthoDB" id="9797653at2"/>
<dbReference type="InterPro" id="IPR023606">
    <property type="entry name" value="CoA-Trfase_III_dom_1_sf"/>
</dbReference>
<dbReference type="Pfam" id="PF02515">
    <property type="entry name" value="CoA_transf_3"/>
    <property type="match status" value="1"/>
</dbReference>
<keyword evidence="3" id="KW-1185">Reference proteome</keyword>
<keyword evidence="1 2" id="KW-0808">Transferase</keyword>